<proteinExistence type="predicted"/>
<sequence length="168" mass="18603">MEKSAKPVASAGDIAATAALAAAIWREHYPKIIGEEQVEYMVEKFQSVSAMESQLKEGYLYFQILGDGVLRGYFSVQTRGDSLFLSKIYVEKAARGLGLGRFGMEQVEALAREKNLSSISLTVNKHNTNTIVAYENMGFSKIEPIVIDIGNGFVMDDWKMVKTLPETP</sequence>
<dbReference type="GO" id="GO:0016747">
    <property type="term" value="F:acyltransferase activity, transferring groups other than amino-acyl groups"/>
    <property type="evidence" value="ECO:0007669"/>
    <property type="project" value="InterPro"/>
</dbReference>
<dbReference type="AlphaFoldDB" id="A0A7Y2E4U2"/>
<feature type="domain" description="N-acetyltransferase" evidence="1">
    <location>
        <begin position="1"/>
        <end position="165"/>
    </location>
</feature>
<protein>
    <submittedName>
        <fullName evidence="2">GNAT family N-acetyltransferase</fullName>
    </submittedName>
</protein>
<dbReference type="InterPro" id="IPR000182">
    <property type="entry name" value="GNAT_dom"/>
</dbReference>
<dbReference type="Proteomes" id="UP000547674">
    <property type="component" value="Unassembled WGS sequence"/>
</dbReference>
<evidence type="ECO:0000313" key="2">
    <source>
        <dbReference type="EMBL" id="NNF05208.1"/>
    </source>
</evidence>
<name>A0A7Y2E4U2_UNCEI</name>
<reference evidence="2 3" key="1">
    <citation type="submission" date="2020-03" db="EMBL/GenBank/DDBJ databases">
        <title>Metabolic flexibility allows generalist bacteria to become dominant in a frequently disturbed ecosystem.</title>
        <authorList>
            <person name="Chen Y.-J."/>
            <person name="Leung P.M."/>
            <person name="Bay S.K."/>
            <person name="Hugenholtz P."/>
            <person name="Kessler A.J."/>
            <person name="Shelley G."/>
            <person name="Waite D.W."/>
            <person name="Cook P.L."/>
            <person name="Greening C."/>
        </authorList>
    </citation>
    <scope>NUCLEOTIDE SEQUENCE [LARGE SCALE GENOMIC DNA]</scope>
    <source>
        <strain evidence="2">SS_bin_28</strain>
    </source>
</reference>
<gene>
    <name evidence="2" type="ORF">HKN21_00475</name>
</gene>
<dbReference type="CDD" id="cd04301">
    <property type="entry name" value="NAT_SF"/>
    <property type="match status" value="1"/>
</dbReference>
<dbReference type="PROSITE" id="PS51186">
    <property type="entry name" value="GNAT"/>
    <property type="match status" value="1"/>
</dbReference>
<accession>A0A7Y2E4U2</accession>
<comment type="caution">
    <text evidence="2">The sequence shown here is derived from an EMBL/GenBank/DDBJ whole genome shotgun (WGS) entry which is preliminary data.</text>
</comment>
<organism evidence="2 3">
    <name type="scientific">Eiseniibacteriota bacterium</name>
    <dbReference type="NCBI Taxonomy" id="2212470"/>
    <lineage>
        <taxon>Bacteria</taxon>
        <taxon>Candidatus Eiseniibacteriota</taxon>
    </lineage>
</organism>
<evidence type="ECO:0000259" key="1">
    <source>
        <dbReference type="PROSITE" id="PS51186"/>
    </source>
</evidence>
<dbReference type="InterPro" id="IPR016181">
    <property type="entry name" value="Acyl_CoA_acyltransferase"/>
</dbReference>
<dbReference type="Gene3D" id="3.40.630.30">
    <property type="match status" value="1"/>
</dbReference>
<dbReference type="SUPFAM" id="SSF55729">
    <property type="entry name" value="Acyl-CoA N-acyltransferases (Nat)"/>
    <property type="match status" value="1"/>
</dbReference>
<keyword evidence="2" id="KW-0808">Transferase</keyword>
<evidence type="ECO:0000313" key="3">
    <source>
        <dbReference type="Proteomes" id="UP000547674"/>
    </source>
</evidence>
<dbReference type="Pfam" id="PF00583">
    <property type="entry name" value="Acetyltransf_1"/>
    <property type="match status" value="1"/>
</dbReference>
<dbReference type="EMBL" id="JABDJR010000012">
    <property type="protein sequence ID" value="NNF05208.1"/>
    <property type="molecule type" value="Genomic_DNA"/>
</dbReference>